<organism evidence="1 2">
    <name type="scientific">Mucilaginibacter pineti</name>
    <dbReference type="NCBI Taxonomy" id="1391627"/>
    <lineage>
        <taxon>Bacteria</taxon>
        <taxon>Pseudomonadati</taxon>
        <taxon>Bacteroidota</taxon>
        <taxon>Sphingobacteriia</taxon>
        <taxon>Sphingobacteriales</taxon>
        <taxon>Sphingobacteriaceae</taxon>
        <taxon>Mucilaginibacter</taxon>
    </lineage>
</organism>
<reference evidence="1 2" key="1">
    <citation type="submission" date="2016-10" db="EMBL/GenBank/DDBJ databases">
        <authorList>
            <person name="de Groot N.N."/>
        </authorList>
    </citation>
    <scope>NUCLEOTIDE SEQUENCE [LARGE SCALE GENOMIC DNA]</scope>
    <source>
        <strain evidence="1 2">47C3B</strain>
    </source>
</reference>
<dbReference type="Proteomes" id="UP000199072">
    <property type="component" value="Unassembled WGS sequence"/>
</dbReference>
<accession>A0A1G7CUA0</accession>
<dbReference type="STRING" id="1391627.SAMN05216464_106100"/>
<name>A0A1G7CUA0_9SPHI</name>
<sequence length="173" mass="19397">MVSCKPKPVSKTIDKQSARVLSASYRTKSAAKPYVDAGDIDEQKDDYADYYVVVADTGEKYNVLRDKMLDLHQSLNVPIDTMGRTYNKVKDLIALPDNDEDEIFAGDYFQRRNISNTLSLEYLQPYLSSSKNKTIALVAGIYETKMSADSVLKSIAIPNAFTIKAHIYQGCLH</sequence>
<keyword evidence="2" id="KW-1185">Reference proteome</keyword>
<evidence type="ECO:0000313" key="2">
    <source>
        <dbReference type="Proteomes" id="UP000199072"/>
    </source>
</evidence>
<protein>
    <submittedName>
        <fullName evidence="1">Uncharacterized protein</fullName>
    </submittedName>
</protein>
<proteinExistence type="predicted"/>
<dbReference type="EMBL" id="FNAI01000006">
    <property type="protein sequence ID" value="SDE42801.1"/>
    <property type="molecule type" value="Genomic_DNA"/>
</dbReference>
<evidence type="ECO:0000313" key="1">
    <source>
        <dbReference type="EMBL" id="SDE42801.1"/>
    </source>
</evidence>
<dbReference type="AlphaFoldDB" id="A0A1G7CUA0"/>
<gene>
    <name evidence="1" type="ORF">SAMN05216464_106100</name>
</gene>